<name>A0A0I9U4P8_9MYCO</name>
<dbReference type="SUPFAM" id="SSF53335">
    <property type="entry name" value="S-adenosyl-L-methionine-dependent methyltransferases"/>
    <property type="match status" value="1"/>
</dbReference>
<dbReference type="InterPro" id="IPR029063">
    <property type="entry name" value="SAM-dependent_MTases_sf"/>
</dbReference>
<dbReference type="Pfam" id="PF01861">
    <property type="entry name" value="BpsA_C"/>
    <property type="match status" value="1"/>
</dbReference>
<keyword evidence="3" id="KW-1185">Reference proteome</keyword>
<evidence type="ECO:0000259" key="1">
    <source>
        <dbReference type="Pfam" id="PF01861"/>
    </source>
</evidence>
<dbReference type="PATRIC" id="fig|29311.18.peg.1100"/>
<sequence>MSADLATVVRVLRGFGPARVPDMLRRCQLADRQLLPALDAGLAAGRIVRDGDRYRVAEVPDPTPAQLATELFNPHARLNDKAAQWLRRLHELAADRPSEHDEWHQRRVTLRSSLLRPLYLHYRGDAADRDVTLIGDNDLTSVAMFLVGGFRSIRVLEADPSVVEFLVKTFDQLDAGKTQIQAQVKVGIREFDARQPLPNDLYDSADVVMCDPSRRLYRSFFARADELLRDDGVFYTFVNPSHSPATGQFIFQRDAIAAGWILTDSIPVINESPVRAGRVAPQHQAHYPDPGDHDDAISFTESLVRFVRGPGLDAEDEIRRTIHDRAD</sequence>
<reference evidence="2 3" key="1">
    <citation type="submission" date="2015-05" db="EMBL/GenBank/DDBJ databases">
        <title>Genome sequence of Mycobacterium haemophilum.</title>
        <authorList>
            <person name="Greninger A.L."/>
            <person name="Cunningham G."/>
            <person name="Miller S."/>
        </authorList>
    </citation>
    <scope>NUCLEOTIDE SEQUENCE [LARGE SCALE GENOMIC DNA]</scope>
    <source>
        <strain evidence="3">UC1</strain>
    </source>
</reference>
<proteinExistence type="predicted"/>
<evidence type="ECO:0000313" key="3">
    <source>
        <dbReference type="Proteomes" id="UP000036334"/>
    </source>
</evidence>
<dbReference type="AlphaFoldDB" id="A0A0I9U4P8"/>
<evidence type="ECO:0000313" key="2">
    <source>
        <dbReference type="EMBL" id="KLO35805.1"/>
    </source>
</evidence>
<dbReference type="Proteomes" id="UP000036334">
    <property type="component" value="Unassembled WGS sequence"/>
</dbReference>
<dbReference type="Gene3D" id="3.40.50.150">
    <property type="entry name" value="Vaccinia Virus protein VP39"/>
    <property type="match status" value="1"/>
</dbReference>
<comment type="caution">
    <text evidence="2">The sequence shown here is derived from an EMBL/GenBank/DDBJ whole genome shotgun (WGS) entry which is preliminary data.</text>
</comment>
<dbReference type="STRING" id="1202450.B586_15270"/>
<feature type="domain" description="N(4)-bis(aminopropyl)spermidine synthase C-terminal" evidence="1">
    <location>
        <begin position="86"/>
        <end position="270"/>
    </location>
</feature>
<dbReference type="InterPro" id="IPR002723">
    <property type="entry name" value="BpsA_C"/>
</dbReference>
<accession>A0A0I9U4P8</accession>
<gene>
    <name evidence="2" type="ORF">ABH38_14605</name>
</gene>
<protein>
    <recommendedName>
        <fullName evidence="1">N(4)-bis(aminopropyl)spermidine synthase C-terminal domain-containing protein</fullName>
    </recommendedName>
</protein>
<organism evidence="2 3">
    <name type="scientific">Mycobacterium haemophilum</name>
    <dbReference type="NCBI Taxonomy" id="29311"/>
    <lineage>
        <taxon>Bacteria</taxon>
        <taxon>Bacillati</taxon>
        <taxon>Actinomycetota</taxon>
        <taxon>Actinomycetes</taxon>
        <taxon>Mycobacteriales</taxon>
        <taxon>Mycobacteriaceae</taxon>
        <taxon>Mycobacterium</taxon>
    </lineage>
</organism>
<dbReference type="EMBL" id="LDPR01000012">
    <property type="protein sequence ID" value="KLO35805.1"/>
    <property type="molecule type" value="Genomic_DNA"/>
</dbReference>